<evidence type="ECO:0008006" key="5">
    <source>
        <dbReference type="Google" id="ProtNLM"/>
    </source>
</evidence>
<dbReference type="EMBL" id="FOXF01000007">
    <property type="protein sequence ID" value="SFP17508.1"/>
    <property type="molecule type" value="Genomic_DNA"/>
</dbReference>
<feature type="compositionally biased region" description="Polar residues" evidence="1">
    <location>
        <begin position="127"/>
        <end position="136"/>
    </location>
</feature>
<organism evidence="3 4">
    <name type="scientific">Ruminobacter amylophilus</name>
    <dbReference type="NCBI Taxonomy" id="867"/>
    <lineage>
        <taxon>Bacteria</taxon>
        <taxon>Pseudomonadati</taxon>
        <taxon>Pseudomonadota</taxon>
        <taxon>Gammaproteobacteria</taxon>
        <taxon>Aeromonadales</taxon>
        <taxon>Succinivibrionaceae</taxon>
        <taxon>Ruminobacter</taxon>
    </lineage>
</organism>
<feature type="compositionally biased region" description="Low complexity" evidence="1">
    <location>
        <begin position="69"/>
        <end position="90"/>
    </location>
</feature>
<dbReference type="RefSeq" id="WP_093140864.1">
    <property type="nucleotide sequence ID" value="NZ_FOXF01000007.1"/>
</dbReference>
<sequence>MLDMLLIPIILPSIDVTEEPALPSQVEVAYSYQDRNPYKCVELINTYIDGKIRTDVTSGSTADKSFRPSEQAVSEENAENSESQNSDDSVTPSENQEEESLKTEEEQPAAAEKESQTDAAAHVPQPESDNTHSAHTAETGPKPSALSQTENMDTNVIRQVILDDMESEKEQARSDYLFVARNAEKERIFNALMSCKIKAGVARNEEFRNHYSYRKNTLTSAIYKYNKIRTALQNKTIKPSDVNFIQNPSELNRENYQKIKPYIQLIELYKLSESNNLKAVSFFENNINDQAFNSYPESVKNAFWIQGFNLYYGLNHQNIAYYLLNLVEKNYSGKTQYTYTNAILAKQLSMLAMENKDFEYAEEHLSRYVSVIEHIPEEQMNYIDNLLQLSDLKIKTGHSNDAVTLLKKADHLINYTTMDKADEERFKGILSHLYIEVHEYERALFYLDTDNHNYSFDSEKTISLLRLIDLAIALNGTNQTSNAAQLMKTIGGYLDKLPDQYKPLYYHTNAAIEATQGNYAEAYKNVEAAYGYGKNLYTRLPDNQSHNLPPPTFYQNYLPHNNNIVSVPIRMMIVMLSGSTILFLIVVLAFLRYYNKSKEFEREIDRIEDDYPQSLSSDIKNYNDFMNFIIRQSMNYHQSDNDMGTKNIDLINNKDIYQIFIPGFTDLSIKRGYKQAQNQRNAFIDKLQNLLHIASDIYVISDARYVIVTKPNADMDAFTMSNTIINKIEQVLKELHIDPVVNAGIISYPFINSAPYSLESTRIFELLSLALAGARSIADHNQQSSFVRLNANRLDKSSIQDGDTYARAINCIKKGSIKTISLPEESQIDWQQIQEDTML</sequence>
<keyword evidence="4" id="KW-1185">Reference proteome</keyword>
<reference evidence="3 4" key="1">
    <citation type="submission" date="2016-10" db="EMBL/GenBank/DDBJ databases">
        <authorList>
            <person name="Varghese N."/>
            <person name="Submissions S."/>
        </authorList>
    </citation>
    <scope>NUCLEOTIDE SEQUENCE [LARGE SCALE GENOMIC DNA]</scope>
    <source>
        <strain evidence="3 4">DSM 1361</strain>
    </source>
</reference>
<accession>A0A662ZH33</accession>
<dbReference type="Proteomes" id="UP000243745">
    <property type="component" value="Unassembled WGS sequence"/>
</dbReference>
<keyword evidence="2" id="KW-1133">Transmembrane helix</keyword>
<evidence type="ECO:0000313" key="4">
    <source>
        <dbReference type="Proteomes" id="UP000243745"/>
    </source>
</evidence>
<feature type="compositionally biased region" description="Basic and acidic residues" evidence="1">
    <location>
        <begin position="99"/>
        <end position="116"/>
    </location>
</feature>
<keyword evidence="2" id="KW-0812">Transmembrane</keyword>
<protein>
    <recommendedName>
        <fullName evidence="5">GGDEF domain-containing protein, diguanylate cyclase (C-di-GMP synthetase) or its enzymatically inactive variants</fullName>
    </recommendedName>
</protein>
<keyword evidence="2" id="KW-0472">Membrane</keyword>
<feature type="region of interest" description="Disordered" evidence="1">
    <location>
        <begin position="56"/>
        <end position="152"/>
    </location>
</feature>
<evidence type="ECO:0000313" key="3">
    <source>
        <dbReference type="EMBL" id="SFP17508.1"/>
    </source>
</evidence>
<dbReference type="OrthoDB" id="256753at2"/>
<dbReference type="AlphaFoldDB" id="A0A662ZH33"/>
<proteinExistence type="predicted"/>
<feature type="transmembrane region" description="Helical" evidence="2">
    <location>
        <begin position="571"/>
        <end position="594"/>
    </location>
</feature>
<name>A0A662ZH33_9GAMM</name>
<evidence type="ECO:0000256" key="2">
    <source>
        <dbReference type="SAM" id="Phobius"/>
    </source>
</evidence>
<gene>
    <name evidence="3" type="ORF">SAMN02910344_00634</name>
</gene>
<evidence type="ECO:0000256" key="1">
    <source>
        <dbReference type="SAM" id="MobiDB-lite"/>
    </source>
</evidence>